<comment type="caution">
    <text evidence="10">The sequence shown here is derived from an EMBL/GenBank/DDBJ whole genome shotgun (WGS) entry which is preliminary data.</text>
</comment>
<sequence length="1717" mass="192861">MEEVEDAHMCLRCRATIVGLNNYVSHRQAGCVASTTSQKRKQLEQEPPTEDEGRDDYRKEDDSQKTDSTRETAVRYSSSKNPFPHDDSKITSHEGTHETLAHHGEYLDGSKYDSSTSVTLRDCYVEQPTQTTEDPPVTRAEVGHLHDSYTVMEEFTTSMSQQHTEPQMRNSHSSLKSKPQESLSLNHRPNTSQAPFTGYGDPLLPHSQESANMTLFRHFDSFSDHNKIQHEGESETHSEAIALFKVASTSYELESQNFESRYSDFYSLQPAPQEPLLTTVPTLEQCKAKQETQTVHKIEDNVEIENTKEKELDREKRRDQEIRGSDSEFREGDLKYSETHMSPDNEHTAQEKSELRQDDFLSSLELRSKAPAKRRHEDDEEEFDEDDDDETGPPHHHTGGKWRPGSRPPPSVGGKWRPATPKNELEEDEEMEEDDAEEDEDSLMPPPPTYTKGKWLPGKKMTNIIKVGSSVEYHCHACNRTLKGKETYERHLNSELHFVNENKASGRKATKICKEVTPTLVSGRPVRSTKLKAQNFLKSTIAQLKSRKIVSVDDKKTNQTLKRATGNTYKNANETLTESKLLYAQKEVKQEPNVDEEEEEVKKVSLCTPKLLCPICKLSFGEAYAALHFASLAHIHNELEYRQSRCEEIDSNFNQILLQNFSAIVKTSPFHCSGCKFYCNLQEDFLVHMKTHVDDPEDDEVKTLFSCSACTDEEEMRLSGILRHLQTPHHLDNARDTVLQARQVVLSSRTGVVCPLGDGTFRYMREYRTHRRVHHQEPGFQLNDHRLLRCPQCSFKALRERQIRTHIRETHDTSSGKSHSYHCFVCGLAFSTHRQAELHRRSAEHRTTLGRQRGLSVVRTCSLCYVEVEDLPALRRHMCQEHQKDCTPCHLCGVVPPLRSDLAQHQRVCRGVPGDLMGDHKCDLCTFKNDLLAHVLTHKTLAHGQRGPDGRHACHICKTNLRLSSVKGHMLNHSNEWPHPCHLCSRKFPQQVWLERHLSVVHTHGGSSHGPALCDTCGKTLSNRWHLHRHQVEAHTHSAPAAPSDQQDLEASDPRQELESSSSERGRRNKRTMVPHPPSPSPVLCDVCGVQCESPSMLKMHRQGHKRSAGDKYDCPHCNYSTAHLPHLRRHLRLHTGSTPFSCPYCAYVCNNQENLRKHMLKTKCHPGRFMYECRLCDPLQHPPPAGDHGIPASHSLNLTASSSRSLDPGTSSASQPLETGNSKLMEFGVSKSLGIEETQPLGQEVPLSFGTTSHNLERHIFKSNYATEFQAHLLEKHRSSFQTKEDIKRSLDIGEYVADNKGPHDSEGRPGNTGEEAGMMGRRGDELQGEVERVTASSNFPLDAGARGVPEHQFPTGPGSRGPRSYLRTAGRPSIFRPGHAQSNTAHPLRIVIQHIPEANPGEGEDDGTRQVILILPDKVGEQPGDVAALLPSLGLTTSPADCVSIAAVQSKHLQHLQHPGDQLQDTSQDQHIVVGHSHSQPQSTKDPPDGAVIVQTDQVITLDTQVVADATIISGESGVASQHQNPMMLCSQAHHRQQHHHHHHHQQQILHTAHVFNPLQVVAEAAEVLTQGEGLTPHTHEVLAQTPVSREALTQTTVNHEVLNQPPVSEEVMSHPQITQEVLTQTQVTQEVLTHPPVTQNILTRPSSTQESHILEAAIFEDARGSQAQEASSILQQEATQLNFVNEQEVPSGDQSKRQGEEEGAGEIIYSFTLQ</sequence>
<protein>
    <submittedName>
        <fullName evidence="10">Zinc finger protein 407-like 1</fullName>
    </submittedName>
</protein>
<keyword evidence="11" id="KW-1185">Reference proteome</keyword>
<feature type="domain" description="C2H2-type" evidence="9">
    <location>
        <begin position="821"/>
        <end position="845"/>
    </location>
</feature>
<feature type="compositionally biased region" description="Acidic residues" evidence="8">
    <location>
        <begin position="378"/>
        <end position="391"/>
    </location>
</feature>
<name>A0A8J5TLK9_HOMAM</name>
<keyword evidence="5" id="KW-0862">Zinc</keyword>
<evidence type="ECO:0000256" key="6">
    <source>
        <dbReference type="ARBA" id="ARBA00023242"/>
    </source>
</evidence>
<dbReference type="InterPro" id="IPR050888">
    <property type="entry name" value="ZnF_C2H2-type_TF"/>
</dbReference>
<proteinExistence type="predicted"/>
<keyword evidence="2" id="KW-0479">Metal-binding</keyword>
<dbReference type="InterPro" id="IPR013087">
    <property type="entry name" value="Znf_C2H2_type"/>
</dbReference>
<feature type="region of interest" description="Disordered" evidence="8">
    <location>
        <begin position="1032"/>
        <end position="1079"/>
    </location>
</feature>
<feature type="region of interest" description="Disordered" evidence="8">
    <location>
        <begin position="309"/>
        <end position="455"/>
    </location>
</feature>
<keyword evidence="3" id="KW-0677">Repeat</keyword>
<feature type="region of interest" description="Disordered" evidence="8">
    <location>
        <begin position="1341"/>
        <end position="1366"/>
    </location>
</feature>
<evidence type="ECO:0000256" key="1">
    <source>
        <dbReference type="ARBA" id="ARBA00004123"/>
    </source>
</evidence>
<evidence type="ECO:0000256" key="4">
    <source>
        <dbReference type="ARBA" id="ARBA00022771"/>
    </source>
</evidence>
<dbReference type="Proteomes" id="UP000747542">
    <property type="component" value="Unassembled WGS sequence"/>
</dbReference>
<evidence type="ECO:0000256" key="2">
    <source>
        <dbReference type="ARBA" id="ARBA00022723"/>
    </source>
</evidence>
<dbReference type="PANTHER" id="PTHR24406">
    <property type="entry name" value="TRANSCRIPTIONAL REPRESSOR CTCFL-RELATED"/>
    <property type="match status" value="1"/>
</dbReference>
<feature type="compositionally biased region" description="Polar residues" evidence="8">
    <location>
        <begin position="157"/>
        <end position="195"/>
    </location>
</feature>
<dbReference type="PROSITE" id="PS50157">
    <property type="entry name" value="ZINC_FINGER_C2H2_2"/>
    <property type="match status" value="4"/>
</dbReference>
<keyword evidence="6" id="KW-0539">Nucleus</keyword>
<dbReference type="InterPro" id="IPR036236">
    <property type="entry name" value="Znf_C2H2_sf"/>
</dbReference>
<feature type="compositionally biased region" description="Basic and acidic residues" evidence="8">
    <location>
        <begin position="83"/>
        <end position="92"/>
    </location>
</feature>
<feature type="region of interest" description="Disordered" evidence="8">
    <location>
        <begin position="1688"/>
        <end position="1717"/>
    </location>
</feature>
<evidence type="ECO:0000313" key="10">
    <source>
        <dbReference type="EMBL" id="KAG7174722.1"/>
    </source>
</evidence>
<feature type="region of interest" description="Disordered" evidence="8">
    <location>
        <begin position="32"/>
        <end position="92"/>
    </location>
</feature>
<gene>
    <name evidence="10" type="primary">Znf407-L1</name>
    <name evidence="10" type="ORF">Hamer_G020177</name>
</gene>
<comment type="subcellular location">
    <subcellularLocation>
        <location evidence="1">Nucleus</location>
    </subcellularLocation>
</comment>
<feature type="region of interest" description="Disordered" evidence="8">
    <location>
        <begin position="1457"/>
        <end position="1491"/>
    </location>
</feature>
<organism evidence="10 11">
    <name type="scientific">Homarus americanus</name>
    <name type="common">American lobster</name>
    <dbReference type="NCBI Taxonomy" id="6706"/>
    <lineage>
        <taxon>Eukaryota</taxon>
        <taxon>Metazoa</taxon>
        <taxon>Ecdysozoa</taxon>
        <taxon>Arthropoda</taxon>
        <taxon>Crustacea</taxon>
        <taxon>Multicrustacea</taxon>
        <taxon>Malacostraca</taxon>
        <taxon>Eumalacostraca</taxon>
        <taxon>Eucarida</taxon>
        <taxon>Decapoda</taxon>
        <taxon>Pleocyemata</taxon>
        <taxon>Astacidea</taxon>
        <taxon>Nephropoidea</taxon>
        <taxon>Nephropidae</taxon>
        <taxon>Homarus</taxon>
    </lineage>
</organism>
<evidence type="ECO:0000256" key="3">
    <source>
        <dbReference type="ARBA" id="ARBA00022737"/>
    </source>
</evidence>
<feature type="region of interest" description="Disordered" evidence="8">
    <location>
        <begin position="1298"/>
        <end position="1321"/>
    </location>
</feature>
<keyword evidence="4 7" id="KW-0863">Zinc-finger</keyword>
<dbReference type="InterPro" id="IPR003604">
    <property type="entry name" value="Matrin/U1-like-C_Znf_C2H2"/>
</dbReference>
<feature type="compositionally biased region" description="Basic and acidic residues" evidence="8">
    <location>
        <begin position="1052"/>
        <end position="1066"/>
    </location>
</feature>
<feature type="domain" description="C2H2-type" evidence="9">
    <location>
        <begin position="1012"/>
        <end position="1040"/>
    </location>
</feature>
<evidence type="ECO:0000313" key="11">
    <source>
        <dbReference type="Proteomes" id="UP000747542"/>
    </source>
</evidence>
<dbReference type="GO" id="GO:0008270">
    <property type="term" value="F:zinc ion binding"/>
    <property type="evidence" value="ECO:0007669"/>
    <property type="project" value="UniProtKB-KW"/>
</dbReference>
<dbReference type="SMART" id="SM00451">
    <property type="entry name" value="ZnF_U1"/>
    <property type="match status" value="4"/>
</dbReference>
<reference evidence="10" key="1">
    <citation type="journal article" date="2021" name="Sci. Adv.">
        <title>The American lobster genome reveals insights on longevity, neural, and immune adaptations.</title>
        <authorList>
            <person name="Polinski J.M."/>
            <person name="Zimin A.V."/>
            <person name="Clark K.F."/>
            <person name="Kohn A.B."/>
            <person name="Sadowski N."/>
            <person name="Timp W."/>
            <person name="Ptitsyn A."/>
            <person name="Khanna P."/>
            <person name="Romanova D.Y."/>
            <person name="Williams P."/>
            <person name="Greenwood S.J."/>
            <person name="Moroz L.L."/>
            <person name="Walt D.R."/>
            <person name="Bodnar A.G."/>
        </authorList>
    </citation>
    <scope>NUCLEOTIDE SEQUENCE</scope>
    <source>
        <strain evidence="10">GMGI-L3</strain>
    </source>
</reference>
<feature type="compositionally biased region" description="Basic and acidic residues" evidence="8">
    <location>
        <begin position="55"/>
        <end position="73"/>
    </location>
</feature>
<dbReference type="PROSITE" id="PS00028">
    <property type="entry name" value="ZINC_FINGER_C2H2_1"/>
    <property type="match status" value="5"/>
</dbReference>
<feature type="compositionally biased region" description="Polar residues" evidence="8">
    <location>
        <begin position="1195"/>
        <end position="1222"/>
    </location>
</feature>
<evidence type="ECO:0000256" key="7">
    <source>
        <dbReference type="PROSITE-ProRule" id="PRU00042"/>
    </source>
</evidence>
<dbReference type="SMART" id="SM00355">
    <property type="entry name" value="ZnF_C2H2"/>
    <property type="match status" value="13"/>
</dbReference>
<dbReference type="Gene3D" id="3.30.160.60">
    <property type="entry name" value="Classic Zinc Finger"/>
    <property type="match status" value="4"/>
</dbReference>
<accession>A0A8J5TLK9</accession>
<feature type="domain" description="C2H2-type" evidence="9">
    <location>
        <begin position="1113"/>
        <end position="1140"/>
    </location>
</feature>
<feature type="compositionally biased region" description="Basic and acidic residues" evidence="8">
    <location>
        <begin position="309"/>
        <end position="359"/>
    </location>
</feature>
<dbReference type="GO" id="GO:0005634">
    <property type="term" value="C:nucleus"/>
    <property type="evidence" value="ECO:0007669"/>
    <property type="project" value="UniProtKB-SubCell"/>
</dbReference>
<dbReference type="EMBL" id="JAHLQT010007193">
    <property type="protein sequence ID" value="KAG7174722.1"/>
    <property type="molecule type" value="Genomic_DNA"/>
</dbReference>
<feature type="compositionally biased region" description="Acidic residues" evidence="8">
    <location>
        <begin position="425"/>
        <end position="442"/>
    </location>
</feature>
<evidence type="ECO:0000259" key="9">
    <source>
        <dbReference type="PROSITE" id="PS50157"/>
    </source>
</evidence>
<dbReference type="SUPFAM" id="SSF57667">
    <property type="entry name" value="beta-beta-alpha zinc fingers"/>
    <property type="match status" value="3"/>
</dbReference>
<evidence type="ECO:0000256" key="8">
    <source>
        <dbReference type="SAM" id="MobiDB-lite"/>
    </source>
</evidence>
<dbReference type="GO" id="GO:0003676">
    <property type="term" value="F:nucleic acid binding"/>
    <property type="evidence" value="ECO:0007669"/>
    <property type="project" value="InterPro"/>
</dbReference>
<feature type="domain" description="C2H2-type" evidence="9">
    <location>
        <begin position="979"/>
        <end position="1003"/>
    </location>
</feature>
<feature type="region of interest" description="Disordered" evidence="8">
    <location>
        <begin position="1185"/>
        <end position="1222"/>
    </location>
</feature>
<evidence type="ECO:0000256" key="5">
    <source>
        <dbReference type="ARBA" id="ARBA00022833"/>
    </source>
</evidence>
<feature type="region of interest" description="Disordered" evidence="8">
    <location>
        <begin position="157"/>
        <end position="207"/>
    </location>
</feature>